<comment type="similarity">
    <text evidence="1 5">Belongs to the SEC8 family.</text>
</comment>
<dbReference type="Proteomes" id="UP001558652">
    <property type="component" value="Unassembled WGS sequence"/>
</dbReference>
<comment type="caution">
    <text evidence="9">The sequence shown here is derived from an EMBL/GenBank/DDBJ whole genome shotgun (WGS) entry which is preliminary data.</text>
</comment>
<dbReference type="InterPro" id="IPR007191">
    <property type="entry name" value="Sec8_exocyst_N"/>
</dbReference>
<keyword evidence="10" id="KW-1185">Reference proteome</keyword>
<dbReference type="PANTHER" id="PTHR14146">
    <property type="entry name" value="EXOCYST COMPLEX COMPONENT 4"/>
    <property type="match status" value="1"/>
</dbReference>
<evidence type="ECO:0000313" key="9">
    <source>
        <dbReference type="EMBL" id="KAL1110251.1"/>
    </source>
</evidence>
<accession>A0ABD0XSU1</accession>
<keyword evidence="6" id="KW-0175">Coiled coil</keyword>
<dbReference type="InterPro" id="IPR048630">
    <property type="entry name" value="Sec8_M"/>
</dbReference>
<keyword evidence="4 5" id="KW-0653">Protein transport</keyword>
<dbReference type="GO" id="GO:0015031">
    <property type="term" value="P:protein transport"/>
    <property type="evidence" value="ECO:0007669"/>
    <property type="project" value="UniProtKB-KW"/>
</dbReference>
<evidence type="ECO:0000256" key="2">
    <source>
        <dbReference type="ARBA" id="ARBA00022448"/>
    </source>
</evidence>
<gene>
    <name evidence="9" type="ORF">AAG570_008328</name>
</gene>
<dbReference type="PANTHER" id="PTHR14146:SF0">
    <property type="entry name" value="EXOCYST COMPLEX COMPONENT 4"/>
    <property type="match status" value="1"/>
</dbReference>
<keyword evidence="2 5" id="KW-0813">Transport</keyword>
<sequence>MSVIRTLSASESNEQRDREKAKLEREYKKSDQQLNELVSLHNGDLTNVMQLFGKMSTTISGSREKLLSVKKNLYDCKKLLSCRRDELKKLWLERIEHKQVLQLLEEIEQLREVPSKLDAHLNNKQYLEATKLMVSALSLGDGALEGVEALRELKNELQAKKEKLYHRLLEELTRVVYIHSIKEVDCFRRESGSMREKSRWARKNVENADLSCKDEPSDSSEVQSGLINTFVECLVLLQKLSDAVENIKVGMQSEILSVVNQVSKTLVTNPSEGVHPLLDLLEVLTQQLRIVADCHMALLNSLNTVAKTNNLNLNLYQPSDVWSTIQAVLQLLLTDYLDIQNTASETQQAPTTFSDPGGDISSYFARRRPQRSRKSPLFKFEYSSHAVCVSAYMKDQSIQNGLVDIKQREKLLVCSPDPFNITVIFQPLQKFIEEIEQAVGGFFRKPCTLNAFVGDYVKEVFIGREQTRILAKIESATKTADAWRTPTPPSVVAEMDLPKPLLLSTVLVSDAINNLESLLDTLSVHKDQMLMILVNLVRGYTETCHAAYRDLQAQKTVNRSGKILRREDTVEEESPEDVRQRNIKEAEILASNLGEGGIGAHEIISDPIQLKCLALLQESMEWFAWRVLQITSKLKKNLPTSPTENGPPSLSHCITSLQNMALEFEELANTCLLVLHLEVRVQCFHYLLPKGNGSERSGINIQDPDPRVLDLSRVLVTIDESLSSSLQPRKTKYIFEGLGHLIAKILMSSAQYMERIDEAAIHKMCRNIFTLQQTLTNITVAREIALNHARDYFQLFFLTPEDILNRVLEKGPEFTELEYMNAFQLIDKSYNDQDPSLLQRHLQRLSDILGEVGVTV</sequence>
<feature type="coiled-coil region" evidence="6">
    <location>
        <begin position="13"/>
        <end position="40"/>
    </location>
</feature>
<dbReference type="GO" id="GO:0006612">
    <property type="term" value="P:protein targeting to membrane"/>
    <property type="evidence" value="ECO:0007669"/>
    <property type="project" value="UniProtKB-UniRule"/>
</dbReference>
<dbReference type="EMBL" id="JBFDAA010000023">
    <property type="protein sequence ID" value="KAL1110251.1"/>
    <property type="molecule type" value="Genomic_DNA"/>
</dbReference>
<evidence type="ECO:0000256" key="1">
    <source>
        <dbReference type="ARBA" id="ARBA00010470"/>
    </source>
</evidence>
<evidence type="ECO:0000256" key="5">
    <source>
        <dbReference type="RuleBase" id="RU367079"/>
    </source>
</evidence>
<dbReference type="GO" id="GO:0000145">
    <property type="term" value="C:exocyst"/>
    <property type="evidence" value="ECO:0007669"/>
    <property type="project" value="UniProtKB-UniRule"/>
</dbReference>
<comment type="function">
    <text evidence="5">Component of the exocyst complex involved in the docking of exocytic vesicles with fusion sites on the plasma membrane.</text>
</comment>
<organism evidence="9 10">
    <name type="scientific">Ranatra chinensis</name>
    <dbReference type="NCBI Taxonomy" id="642074"/>
    <lineage>
        <taxon>Eukaryota</taxon>
        <taxon>Metazoa</taxon>
        <taxon>Ecdysozoa</taxon>
        <taxon>Arthropoda</taxon>
        <taxon>Hexapoda</taxon>
        <taxon>Insecta</taxon>
        <taxon>Pterygota</taxon>
        <taxon>Neoptera</taxon>
        <taxon>Paraneoptera</taxon>
        <taxon>Hemiptera</taxon>
        <taxon>Heteroptera</taxon>
        <taxon>Panheteroptera</taxon>
        <taxon>Nepomorpha</taxon>
        <taxon>Nepidae</taxon>
        <taxon>Ranatrinae</taxon>
        <taxon>Ranatra</taxon>
    </lineage>
</organism>
<evidence type="ECO:0000256" key="3">
    <source>
        <dbReference type="ARBA" id="ARBA00022483"/>
    </source>
</evidence>
<evidence type="ECO:0000256" key="4">
    <source>
        <dbReference type="ARBA" id="ARBA00022927"/>
    </source>
</evidence>
<proteinExistence type="inferred from homology"/>
<keyword evidence="3 5" id="KW-0268">Exocytosis</keyword>
<evidence type="ECO:0000259" key="7">
    <source>
        <dbReference type="Pfam" id="PF04048"/>
    </source>
</evidence>
<dbReference type="Pfam" id="PF04048">
    <property type="entry name" value="Sec8_N"/>
    <property type="match status" value="1"/>
</dbReference>
<evidence type="ECO:0000259" key="8">
    <source>
        <dbReference type="Pfam" id="PF20652"/>
    </source>
</evidence>
<reference evidence="9 10" key="1">
    <citation type="submission" date="2024-07" db="EMBL/GenBank/DDBJ databases">
        <title>Chromosome-level genome assembly of the water stick insect Ranatra chinensis (Heteroptera: Nepidae).</title>
        <authorList>
            <person name="Liu X."/>
        </authorList>
    </citation>
    <scope>NUCLEOTIDE SEQUENCE [LARGE SCALE GENOMIC DNA]</scope>
    <source>
        <strain evidence="9">Cailab_2021Rc</strain>
        <tissue evidence="9">Muscle</tissue>
    </source>
</reference>
<name>A0ABD0XSU1_9HEMI</name>
<dbReference type="Pfam" id="PF20652">
    <property type="entry name" value="Sec8_C"/>
    <property type="match status" value="1"/>
</dbReference>
<feature type="domain" description="Exocyst complex component Sec8 N-terminal" evidence="7">
    <location>
        <begin position="22"/>
        <end position="119"/>
    </location>
</feature>
<feature type="domain" description="Exocyst complex component Sec8 middle helical bundle" evidence="8">
    <location>
        <begin position="275"/>
        <end position="384"/>
    </location>
</feature>
<dbReference type="AlphaFoldDB" id="A0ABD0XSU1"/>
<protein>
    <recommendedName>
        <fullName evidence="5">Exocyst complex component Sec8</fullName>
    </recommendedName>
</protein>
<dbReference type="GO" id="GO:0090522">
    <property type="term" value="P:vesicle tethering involved in exocytosis"/>
    <property type="evidence" value="ECO:0007669"/>
    <property type="project" value="UniProtKB-UniRule"/>
</dbReference>
<evidence type="ECO:0000313" key="10">
    <source>
        <dbReference type="Proteomes" id="UP001558652"/>
    </source>
</evidence>
<dbReference type="InterPro" id="IPR039682">
    <property type="entry name" value="Sec8/EXOC4"/>
</dbReference>
<evidence type="ECO:0000256" key="6">
    <source>
        <dbReference type="SAM" id="Coils"/>
    </source>
</evidence>